<feature type="domain" description="Lysosome-associated membrane glycoprotein 2-like transmembrane" evidence="11">
    <location>
        <begin position="97"/>
        <end position="124"/>
    </location>
</feature>
<dbReference type="Proteomes" id="UP000008144">
    <property type="component" value="Unassembled WGS sequence"/>
</dbReference>
<reference evidence="12" key="3">
    <citation type="submission" date="2025-09" db="UniProtKB">
        <authorList>
            <consortium name="Ensembl"/>
        </authorList>
    </citation>
    <scope>IDENTIFICATION</scope>
</reference>
<proteinExistence type="inferred from homology"/>
<dbReference type="GO" id="GO:0010008">
    <property type="term" value="C:endosome membrane"/>
    <property type="evidence" value="ECO:0007669"/>
    <property type="project" value="UniProtKB-SubCell"/>
</dbReference>
<evidence type="ECO:0000256" key="7">
    <source>
        <dbReference type="ARBA" id="ARBA00023180"/>
    </source>
</evidence>
<dbReference type="InterPro" id="IPR002000">
    <property type="entry name" value="Lysosome-assoc_membr_glycop"/>
</dbReference>
<evidence type="ECO:0000259" key="11">
    <source>
        <dbReference type="Pfam" id="PF21222"/>
    </source>
</evidence>
<feature type="domain" description="Lysosome-associated membrane glycoprotein 2-like luminal" evidence="10">
    <location>
        <begin position="5"/>
        <end position="76"/>
    </location>
</feature>
<sequence>MENEFSMTFKMDTKNSSFYLSYVKANLNGIEANSTQLTVGKVALKASYMCASGIEVKMSNNITMVLEYVQFQAFKIDNGKYGIAQICGGDIGNNVIIPIAVGCALGGLIIIVIIAYLIGRRRMKHRYEAM</sequence>
<keyword evidence="2 8" id="KW-0812">Transmembrane</keyword>
<accession>F6SWJ9</accession>
<evidence type="ECO:0000313" key="12">
    <source>
        <dbReference type="Ensembl" id="ENSCINP00000026601.2"/>
    </source>
</evidence>
<dbReference type="GO" id="GO:0005765">
    <property type="term" value="C:lysosomal membrane"/>
    <property type="evidence" value="ECO:0007669"/>
    <property type="project" value="UniProtKB-SubCell"/>
</dbReference>
<comment type="subcellular location">
    <subcellularLocation>
        <location evidence="1">Endosome membrane</location>
        <topology evidence="1">Single-pass type I membrane protein</topology>
    </subcellularLocation>
    <subcellularLocation>
        <location evidence="8">Lysosome membrane</location>
        <topology evidence="8">Single-pass type I membrane protein</topology>
    </subcellularLocation>
</comment>
<evidence type="ECO:0000256" key="1">
    <source>
        <dbReference type="ARBA" id="ARBA00004530"/>
    </source>
</evidence>
<dbReference type="PROSITE" id="PS51407">
    <property type="entry name" value="LAMP_3"/>
    <property type="match status" value="1"/>
</dbReference>
<dbReference type="InterPro" id="IPR048524">
    <property type="entry name" value="Lamp2-like_TM"/>
</dbReference>
<keyword evidence="8" id="KW-0458">Lysosome</keyword>
<evidence type="ECO:0000259" key="10">
    <source>
        <dbReference type="Pfam" id="PF01299"/>
    </source>
</evidence>
<evidence type="ECO:0000256" key="4">
    <source>
        <dbReference type="ARBA" id="ARBA00022753"/>
    </source>
</evidence>
<keyword evidence="3" id="KW-0732">Signal</keyword>
<dbReference type="GeneTree" id="ENSGT00950000182899"/>
<keyword evidence="7" id="KW-0325">Glycoprotein</keyword>
<dbReference type="Ensembl" id="ENSCINT00000026847.2">
    <property type="protein sequence ID" value="ENSCINP00000026601.2"/>
    <property type="gene ID" value="ENSCING00000014808.2"/>
</dbReference>
<keyword evidence="4" id="KW-0967">Endosome</keyword>
<dbReference type="Pfam" id="PF01299">
    <property type="entry name" value="Lamp2-like_luminal"/>
    <property type="match status" value="1"/>
</dbReference>
<organism evidence="12 13">
    <name type="scientific">Ciona intestinalis</name>
    <name type="common">Transparent sea squirt</name>
    <name type="synonym">Ascidia intestinalis</name>
    <dbReference type="NCBI Taxonomy" id="7719"/>
    <lineage>
        <taxon>Eukaryota</taxon>
        <taxon>Metazoa</taxon>
        <taxon>Chordata</taxon>
        <taxon>Tunicata</taxon>
        <taxon>Ascidiacea</taxon>
        <taxon>Phlebobranchia</taxon>
        <taxon>Cionidae</taxon>
        <taxon>Ciona</taxon>
    </lineage>
</organism>
<feature type="disulfide bond" evidence="8">
    <location>
        <begin position="50"/>
        <end position="87"/>
    </location>
</feature>
<dbReference type="InterPro" id="IPR048528">
    <property type="entry name" value="Lamp2-like_luminal"/>
</dbReference>
<keyword evidence="6 8" id="KW-0472">Membrane</keyword>
<evidence type="ECO:0000256" key="9">
    <source>
        <dbReference type="SAM" id="Phobius"/>
    </source>
</evidence>
<comment type="caution">
    <text evidence="8">Lacks conserved residue(s) required for the propagation of feature annotation.</text>
</comment>
<dbReference type="HOGENOM" id="CLU_1937365_0_0_1"/>
<dbReference type="STRING" id="7719.ENSCINP00000026601"/>
<comment type="similarity">
    <text evidence="8">Belongs to the LAMP family.</text>
</comment>
<evidence type="ECO:0000313" key="13">
    <source>
        <dbReference type="Proteomes" id="UP000008144"/>
    </source>
</evidence>
<reference evidence="13" key="1">
    <citation type="journal article" date="2002" name="Science">
        <title>The draft genome of Ciona intestinalis: insights into chordate and vertebrate origins.</title>
        <authorList>
            <person name="Dehal P."/>
            <person name="Satou Y."/>
            <person name="Campbell R.K."/>
            <person name="Chapman J."/>
            <person name="Degnan B."/>
            <person name="De Tomaso A."/>
            <person name="Davidson B."/>
            <person name="Di Gregorio A."/>
            <person name="Gelpke M."/>
            <person name="Goodstein D.M."/>
            <person name="Harafuji N."/>
            <person name="Hastings K.E."/>
            <person name="Ho I."/>
            <person name="Hotta K."/>
            <person name="Huang W."/>
            <person name="Kawashima T."/>
            <person name="Lemaire P."/>
            <person name="Martinez D."/>
            <person name="Meinertzhagen I.A."/>
            <person name="Necula S."/>
            <person name="Nonaka M."/>
            <person name="Putnam N."/>
            <person name="Rash S."/>
            <person name="Saiga H."/>
            <person name="Satake M."/>
            <person name="Terry A."/>
            <person name="Yamada L."/>
            <person name="Wang H.G."/>
            <person name="Awazu S."/>
            <person name="Azumi K."/>
            <person name="Boore J."/>
            <person name="Branno M."/>
            <person name="Chin-Bow S."/>
            <person name="DeSantis R."/>
            <person name="Doyle S."/>
            <person name="Francino P."/>
            <person name="Keys D.N."/>
            <person name="Haga S."/>
            <person name="Hayashi H."/>
            <person name="Hino K."/>
            <person name="Imai K.S."/>
            <person name="Inaba K."/>
            <person name="Kano S."/>
            <person name="Kobayashi K."/>
            <person name="Kobayashi M."/>
            <person name="Lee B.I."/>
            <person name="Makabe K.W."/>
            <person name="Manohar C."/>
            <person name="Matassi G."/>
            <person name="Medina M."/>
            <person name="Mochizuki Y."/>
            <person name="Mount S."/>
            <person name="Morishita T."/>
            <person name="Miura S."/>
            <person name="Nakayama A."/>
            <person name="Nishizaka S."/>
            <person name="Nomoto H."/>
            <person name="Ohta F."/>
            <person name="Oishi K."/>
            <person name="Rigoutsos I."/>
            <person name="Sano M."/>
            <person name="Sasaki A."/>
            <person name="Sasakura Y."/>
            <person name="Shoguchi E."/>
            <person name="Shin-i T."/>
            <person name="Spagnuolo A."/>
            <person name="Stainier D."/>
            <person name="Suzuki M.M."/>
            <person name="Tassy O."/>
            <person name="Takatori N."/>
            <person name="Tokuoka M."/>
            <person name="Yagi K."/>
            <person name="Yoshizaki F."/>
            <person name="Wada S."/>
            <person name="Zhang C."/>
            <person name="Hyatt P.D."/>
            <person name="Larimer F."/>
            <person name="Detter C."/>
            <person name="Doggett N."/>
            <person name="Glavina T."/>
            <person name="Hawkins T."/>
            <person name="Richardson P."/>
            <person name="Lucas S."/>
            <person name="Kohara Y."/>
            <person name="Levine M."/>
            <person name="Satoh N."/>
            <person name="Rokhsar D.S."/>
        </authorList>
    </citation>
    <scope>NUCLEOTIDE SEQUENCE [LARGE SCALE GENOMIC DNA]</scope>
</reference>
<dbReference type="InParanoid" id="F6SWJ9"/>
<dbReference type="AlphaFoldDB" id="F6SWJ9"/>
<evidence type="ECO:0000256" key="2">
    <source>
        <dbReference type="ARBA" id="ARBA00022692"/>
    </source>
</evidence>
<protein>
    <recommendedName>
        <fullName evidence="14">Lysosome-associated membrane glycoprotein 1</fullName>
    </recommendedName>
</protein>
<dbReference type="PANTHER" id="PTHR11506:SF6">
    <property type="entry name" value="LYSOSOME-ASSOCIATED MEMBRANE GLYCOPROTEIN 2"/>
    <property type="match status" value="1"/>
</dbReference>
<keyword evidence="13" id="KW-1185">Reference proteome</keyword>
<evidence type="ECO:0000256" key="6">
    <source>
        <dbReference type="ARBA" id="ARBA00023136"/>
    </source>
</evidence>
<dbReference type="PANTHER" id="PTHR11506">
    <property type="entry name" value="LYSOSOME-ASSOCIATED MEMBRANE GLYCOPROTEIN"/>
    <property type="match status" value="1"/>
</dbReference>
<name>F6SWJ9_CIOIN</name>
<dbReference type="PRINTS" id="PR00336">
    <property type="entry name" value="LYSASSOCTDMP"/>
</dbReference>
<keyword evidence="5 9" id="KW-1133">Transmembrane helix</keyword>
<feature type="transmembrane region" description="Helical" evidence="9">
    <location>
        <begin position="95"/>
        <end position="118"/>
    </location>
</feature>
<keyword evidence="8" id="KW-1015">Disulfide bond</keyword>
<dbReference type="OMA" id="MENEFSM"/>
<evidence type="ECO:0000256" key="8">
    <source>
        <dbReference type="PROSITE-ProRule" id="PRU00740"/>
    </source>
</evidence>
<dbReference type="Gene3D" id="2.40.160.110">
    <property type="match status" value="1"/>
</dbReference>
<evidence type="ECO:0008006" key="14">
    <source>
        <dbReference type="Google" id="ProtNLM"/>
    </source>
</evidence>
<evidence type="ECO:0000256" key="5">
    <source>
        <dbReference type="ARBA" id="ARBA00022989"/>
    </source>
</evidence>
<reference evidence="12" key="2">
    <citation type="submission" date="2025-08" db="UniProtKB">
        <authorList>
            <consortium name="Ensembl"/>
        </authorList>
    </citation>
    <scope>IDENTIFICATION</scope>
</reference>
<dbReference type="Pfam" id="PF21222">
    <property type="entry name" value="Lamp2_2nd"/>
    <property type="match status" value="1"/>
</dbReference>
<evidence type="ECO:0000256" key="3">
    <source>
        <dbReference type="ARBA" id="ARBA00022729"/>
    </source>
</evidence>